<evidence type="ECO:0000256" key="1">
    <source>
        <dbReference type="SAM" id="MobiDB-lite"/>
    </source>
</evidence>
<dbReference type="InParanoid" id="A0A0G4H1P1"/>
<accession>A0A0G4H1P1</accession>
<gene>
    <name evidence="2" type="ORF">Vbra_23092</name>
</gene>
<dbReference type="AlphaFoldDB" id="A0A0G4H1P1"/>
<proteinExistence type="predicted"/>
<name>A0A0G4H1P1_VITBC</name>
<evidence type="ECO:0000313" key="3">
    <source>
        <dbReference type="Proteomes" id="UP000041254"/>
    </source>
</evidence>
<feature type="region of interest" description="Disordered" evidence="1">
    <location>
        <begin position="304"/>
        <end position="366"/>
    </location>
</feature>
<feature type="region of interest" description="Disordered" evidence="1">
    <location>
        <begin position="15"/>
        <end position="40"/>
    </location>
</feature>
<reference evidence="2 3" key="1">
    <citation type="submission" date="2014-11" db="EMBL/GenBank/DDBJ databases">
        <authorList>
            <person name="Zhu J."/>
            <person name="Qi W."/>
            <person name="Song R."/>
        </authorList>
    </citation>
    <scope>NUCLEOTIDE SEQUENCE [LARGE SCALE GENOMIC DNA]</scope>
</reference>
<evidence type="ECO:0000313" key="2">
    <source>
        <dbReference type="EMBL" id="CEM37521.1"/>
    </source>
</evidence>
<feature type="non-terminal residue" evidence="2">
    <location>
        <position position="1"/>
    </location>
</feature>
<feature type="compositionally biased region" description="Acidic residues" evidence="1">
    <location>
        <begin position="305"/>
        <end position="331"/>
    </location>
</feature>
<feature type="compositionally biased region" description="Basic and acidic residues" evidence="1">
    <location>
        <begin position="340"/>
        <end position="350"/>
    </location>
</feature>
<dbReference type="Proteomes" id="UP000041254">
    <property type="component" value="Unassembled WGS sequence"/>
</dbReference>
<dbReference type="VEuPathDB" id="CryptoDB:Vbra_23092"/>
<protein>
    <submittedName>
        <fullName evidence="2">Uncharacterized protein</fullName>
    </submittedName>
</protein>
<sequence length="366" mass="39623">CVVCSSVVVEMNEDPPLAPRRNLQRAKEGKPPLSSFTRNGTSAAMRRFPSLYPKVEKQHRRPSNPHSSVGSLDFLKDGQVLDGGWAATLQRAREGGDPQLYRDLSSLFSVFNNGEKKMWALFGRPCPRGSKLVPVQPSQLHGDGVVMEGKVVLTPFGSAECRGPGGSARPAMSVTLMWSRDRLDKIKRDEERRALLGSDDAIVDATAVWSAVVINGEGGAGEAGGDGGEVAGLVGRLLNSTRCLEGRTIRLKNGSDQTMRLVVTPEKPLVIKVSPLRLTQPIVELNFHYHVEYVQVDALAAAADAMEDQDEGQEDEEADGEGEDPQADEEVPAFMGAHMPEGEVDPREQEMLAAANQNQEMIDGDG</sequence>
<organism evidence="2 3">
    <name type="scientific">Vitrella brassicaformis (strain CCMP3155)</name>
    <dbReference type="NCBI Taxonomy" id="1169540"/>
    <lineage>
        <taxon>Eukaryota</taxon>
        <taxon>Sar</taxon>
        <taxon>Alveolata</taxon>
        <taxon>Colpodellida</taxon>
        <taxon>Vitrellaceae</taxon>
        <taxon>Vitrella</taxon>
    </lineage>
</organism>
<dbReference type="EMBL" id="CDMY01000945">
    <property type="protein sequence ID" value="CEM37521.1"/>
    <property type="molecule type" value="Genomic_DNA"/>
</dbReference>
<keyword evidence="3" id="KW-1185">Reference proteome</keyword>